<dbReference type="EMBL" id="QGNW01001306">
    <property type="protein sequence ID" value="RVW46206.1"/>
    <property type="molecule type" value="Genomic_DNA"/>
</dbReference>
<evidence type="ECO:0000256" key="6">
    <source>
        <dbReference type="SAM" id="SignalP"/>
    </source>
</evidence>
<evidence type="ECO:0000256" key="4">
    <source>
        <dbReference type="ARBA" id="ARBA00022801"/>
    </source>
</evidence>
<comment type="similarity">
    <text evidence="1">Belongs to the peptidase S8 family.</text>
</comment>
<keyword evidence="3 6" id="KW-0732">Signal</keyword>
<dbReference type="InterPro" id="IPR010259">
    <property type="entry name" value="S8pro/Inhibitor_I9"/>
</dbReference>
<dbReference type="Proteomes" id="UP000288805">
    <property type="component" value="Unassembled WGS sequence"/>
</dbReference>
<evidence type="ECO:0000256" key="5">
    <source>
        <dbReference type="ARBA" id="ARBA00022825"/>
    </source>
</evidence>
<evidence type="ECO:0000313" key="9">
    <source>
        <dbReference type="Proteomes" id="UP000288805"/>
    </source>
</evidence>
<dbReference type="Gene3D" id="3.30.70.80">
    <property type="entry name" value="Peptidase S8 propeptide/proteinase inhibitor I9"/>
    <property type="match status" value="1"/>
</dbReference>
<feature type="signal peptide" evidence="6">
    <location>
        <begin position="1"/>
        <end position="25"/>
    </location>
</feature>
<name>A0A438EEH1_VITVI</name>
<dbReference type="GO" id="GO:0008236">
    <property type="term" value="F:serine-type peptidase activity"/>
    <property type="evidence" value="ECO:0007669"/>
    <property type="project" value="UniProtKB-KW"/>
</dbReference>
<sequence length="198" mass="22444">MRLSGPALCLLSFLLISLLLSPTFAIERVSTYHFCFPHKRFIHSVFGSTLTWPEPSSDDLDQVTESHYEFLGSFLGSRDNAKEAIIYSYTRHINGFAATLQDHEAAQIANHPKVVSVFLNKGRKLHTTRSWHFLGLENDGIIPSNSIWKKARFGQDTIIGNLDTGEFYISFPFWSFPFSLNLSSQIYAKSTPSLDEYS</sequence>
<accession>A0A438EEH1</accession>
<gene>
    <name evidence="8" type="primary">AIR3_10</name>
    <name evidence="8" type="ORF">CK203_086682</name>
</gene>
<organism evidence="8 9">
    <name type="scientific">Vitis vinifera</name>
    <name type="common">Grape</name>
    <dbReference type="NCBI Taxonomy" id="29760"/>
    <lineage>
        <taxon>Eukaryota</taxon>
        <taxon>Viridiplantae</taxon>
        <taxon>Streptophyta</taxon>
        <taxon>Embryophyta</taxon>
        <taxon>Tracheophyta</taxon>
        <taxon>Spermatophyta</taxon>
        <taxon>Magnoliopsida</taxon>
        <taxon>eudicotyledons</taxon>
        <taxon>Gunneridae</taxon>
        <taxon>Pentapetalae</taxon>
        <taxon>rosids</taxon>
        <taxon>Vitales</taxon>
        <taxon>Vitaceae</taxon>
        <taxon>Viteae</taxon>
        <taxon>Vitis</taxon>
    </lineage>
</organism>
<dbReference type="InterPro" id="IPR045051">
    <property type="entry name" value="SBT"/>
</dbReference>
<dbReference type="AlphaFoldDB" id="A0A438EEH1"/>
<keyword evidence="5" id="KW-0720">Serine protease</keyword>
<dbReference type="Pfam" id="PF05922">
    <property type="entry name" value="Inhibitor_I9"/>
    <property type="match status" value="1"/>
</dbReference>
<reference evidence="8 9" key="1">
    <citation type="journal article" date="2018" name="PLoS Genet.">
        <title>Population sequencing reveals clonal diversity and ancestral inbreeding in the grapevine cultivar Chardonnay.</title>
        <authorList>
            <person name="Roach M.J."/>
            <person name="Johnson D.L."/>
            <person name="Bohlmann J."/>
            <person name="van Vuuren H.J."/>
            <person name="Jones S.J."/>
            <person name="Pretorius I.S."/>
            <person name="Schmidt S.A."/>
            <person name="Borneman A.R."/>
        </authorList>
    </citation>
    <scope>NUCLEOTIDE SEQUENCE [LARGE SCALE GENOMIC DNA]</scope>
    <source>
        <strain evidence="9">cv. Chardonnay</strain>
        <tissue evidence="8">Leaf</tissue>
    </source>
</reference>
<dbReference type="FunFam" id="3.30.70.80:FF:000002">
    <property type="entry name" value="Subtilisin-like protease SBT5.3"/>
    <property type="match status" value="1"/>
</dbReference>
<keyword evidence="4" id="KW-0378">Hydrolase</keyword>
<dbReference type="PANTHER" id="PTHR10795">
    <property type="entry name" value="PROPROTEIN CONVERTASE SUBTILISIN/KEXIN"/>
    <property type="match status" value="1"/>
</dbReference>
<evidence type="ECO:0000256" key="1">
    <source>
        <dbReference type="ARBA" id="ARBA00011073"/>
    </source>
</evidence>
<protein>
    <submittedName>
        <fullName evidence="8">Subtilisin-like protease SBT5.3</fullName>
    </submittedName>
</protein>
<dbReference type="InterPro" id="IPR037045">
    <property type="entry name" value="S8pro/Inhibitor_I9_sf"/>
</dbReference>
<comment type="caution">
    <text evidence="8">The sequence shown here is derived from an EMBL/GenBank/DDBJ whole genome shotgun (WGS) entry which is preliminary data.</text>
</comment>
<evidence type="ECO:0000256" key="2">
    <source>
        <dbReference type="ARBA" id="ARBA00022670"/>
    </source>
</evidence>
<evidence type="ECO:0000256" key="3">
    <source>
        <dbReference type="ARBA" id="ARBA00022729"/>
    </source>
</evidence>
<evidence type="ECO:0000259" key="7">
    <source>
        <dbReference type="Pfam" id="PF05922"/>
    </source>
</evidence>
<keyword evidence="2 8" id="KW-0645">Protease</keyword>
<proteinExistence type="inferred from homology"/>
<feature type="domain" description="Inhibitor I9" evidence="7">
    <location>
        <begin position="56"/>
        <end position="126"/>
    </location>
</feature>
<evidence type="ECO:0000313" key="8">
    <source>
        <dbReference type="EMBL" id="RVW46206.1"/>
    </source>
</evidence>
<dbReference type="GO" id="GO:0006508">
    <property type="term" value="P:proteolysis"/>
    <property type="evidence" value="ECO:0007669"/>
    <property type="project" value="UniProtKB-KW"/>
</dbReference>
<feature type="chain" id="PRO_5019096736" evidence="6">
    <location>
        <begin position="26"/>
        <end position="198"/>
    </location>
</feature>